<feature type="transmembrane region" description="Helical" evidence="1">
    <location>
        <begin position="13"/>
        <end position="35"/>
    </location>
</feature>
<keyword evidence="1" id="KW-1133">Transmembrane helix</keyword>
<sequence length="54" mass="5721">MQRRPNDFPVPKIIVMLLVSILPLVLGGSLQALVLTPSGARLGRVLSDPASAKN</sequence>
<gene>
    <name evidence="2" type="ORF">rCG_49021</name>
</gene>
<dbReference type="EMBL" id="CH473960">
    <property type="protein sequence ID" value="EDM16722.1"/>
    <property type="molecule type" value="Genomic_DNA"/>
</dbReference>
<organism evidence="2 3">
    <name type="scientific">Rattus norvegicus</name>
    <name type="common">Rat</name>
    <dbReference type="NCBI Taxonomy" id="10116"/>
    <lineage>
        <taxon>Eukaryota</taxon>
        <taxon>Metazoa</taxon>
        <taxon>Chordata</taxon>
        <taxon>Craniata</taxon>
        <taxon>Vertebrata</taxon>
        <taxon>Euteleostomi</taxon>
        <taxon>Mammalia</taxon>
        <taxon>Eutheria</taxon>
        <taxon>Euarchontoglires</taxon>
        <taxon>Glires</taxon>
        <taxon>Rodentia</taxon>
        <taxon>Myomorpha</taxon>
        <taxon>Muroidea</taxon>
        <taxon>Muridae</taxon>
        <taxon>Murinae</taxon>
        <taxon>Rattus</taxon>
    </lineage>
</organism>
<feature type="non-terminal residue" evidence="2">
    <location>
        <position position="54"/>
    </location>
</feature>
<evidence type="ECO:0000313" key="2">
    <source>
        <dbReference type="EMBL" id="EDM16722.1"/>
    </source>
</evidence>
<dbReference type="Proteomes" id="UP000234681">
    <property type="component" value="Chromosome 7"/>
</dbReference>
<evidence type="ECO:0000256" key="1">
    <source>
        <dbReference type="SAM" id="Phobius"/>
    </source>
</evidence>
<protein>
    <submittedName>
        <fullName evidence="2">RCG49021</fullName>
    </submittedName>
</protein>
<keyword evidence="1" id="KW-0812">Transmembrane</keyword>
<evidence type="ECO:0000313" key="3">
    <source>
        <dbReference type="Proteomes" id="UP000234681"/>
    </source>
</evidence>
<name>A6IGH6_RAT</name>
<reference evidence="2 3" key="1">
    <citation type="submission" date="2005-09" db="EMBL/GenBank/DDBJ databases">
        <authorList>
            <person name="Mural R.J."/>
            <person name="Li P.W."/>
            <person name="Adams M.D."/>
            <person name="Amanatides P.G."/>
            <person name="Baden-Tillson H."/>
            <person name="Barnstead M."/>
            <person name="Chin S.H."/>
            <person name="Dew I."/>
            <person name="Evans C.A."/>
            <person name="Ferriera S."/>
            <person name="Flanigan M."/>
            <person name="Fosler C."/>
            <person name="Glodek A."/>
            <person name="Gu Z."/>
            <person name="Holt R.A."/>
            <person name="Jennings D."/>
            <person name="Kraft C.L."/>
            <person name="Lu F."/>
            <person name="Nguyen T."/>
            <person name="Nusskern D.R."/>
            <person name="Pfannkoch C.M."/>
            <person name="Sitter C."/>
            <person name="Sutton G.G."/>
            <person name="Venter J.C."/>
            <person name="Wang Z."/>
            <person name="Woodage T."/>
            <person name="Zheng X.H."/>
            <person name="Zhong F."/>
        </authorList>
    </citation>
    <scope>NUCLEOTIDE SEQUENCE [LARGE SCALE GENOMIC DNA]</scope>
    <source>
        <strain>BN</strain>
        <strain evidence="3">Sprague-Dawley</strain>
    </source>
</reference>
<accession>A6IGH6</accession>
<keyword evidence="1" id="KW-0472">Membrane</keyword>
<proteinExistence type="predicted"/>
<dbReference type="AlphaFoldDB" id="A6IGH6"/>